<evidence type="ECO:0000256" key="2">
    <source>
        <dbReference type="SAM" id="Phobius"/>
    </source>
</evidence>
<organism evidence="3 4">
    <name type="scientific">Microbacterium aerolatum</name>
    <dbReference type="NCBI Taxonomy" id="153731"/>
    <lineage>
        <taxon>Bacteria</taxon>
        <taxon>Bacillati</taxon>
        <taxon>Actinomycetota</taxon>
        <taxon>Actinomycetes</taxon>
        <taxon>Micrococcales</taxon>
        <taxon>Microbacteriaceae</taxon>
        <taxon>Microbacterium</taxon>
    </lineage>
</organism>
<keyword evidence="2" id="KW-0812">Transmembrane</keyword>
<accession>A0A511AAV2</accession>
<dbReference type="OrthoDB" id="4981704at2"/>
<proteinExistence type="predicted"/>
<feature type="transmembrane region" description="Helical" evidence="2">
    <location>
        <begin position="75"/>
        <end position="95"/>
    </location>
</feature>
<feature type="region of interest" description="Disordered" evidence="1">
    <location>
        <begin position="1"/>
        <end position="51"/>
    </location>
</feature>
<comment type="caution">
    <text evidence="3">The sequence shown here is derived from an EMBL/GenBank/DDBJ whole genome shotgun (WGS) entry which is preliminary data.</text>
</comment>
<name>A0A511AAV2_9MICO</name>
<reference evidence="3 4" key="1">
    <citation type="submission" date="2019-07" db="EMBL/GenBank/DDBJ databases">
        <title>Whole genome shotgun sequence of Microbacterium aerolatum NBRC 103071.</title>
        <authorList>
            <person name="Hosoyama A."/>
            <person name="Uohara A."/>
            <person name="Ohji S."/>
            <person name="Ichikawa N."/>
        </authorList>
    </citation>
    <scope>NUCLEOTIDE SEQUENCE [LARGE SCALE GENOMIC DNA]</scope>
    <source>
        <strain evidence="3 4">NBRC 103071</strain>
    </source>
</reference>
<evidence type="ECO:0000313" key="3">
    <source>
        <dbReference type="EMBL" id="GEK85222.1"/>
    </source>
</evidence>
<keyword evidence="4" id="KW-1185">Reference proteome</keyword>
<evidence type="ECO:0008006" key="5">
    <source>
        <dbReference type="Google" id="ProtNLM"/>
    </source>
</evidence>
<evidence type="ECO:0000256" key="1">
    <source>
        <dbReference type="SAM" id="MobiDB-lite"/>
    </source>
</evidence>
<feature type="transmembrane region" description="Helical" evidence="2">
    <location>
        <begin position="115"/>
        <end position="134"/>
    </location>
</feature>
<feature type="compositionally biased region" description="Acidic residues" evidence="1">
    <location>
        <begin position="1"/>
        <end position="17"/>
    </location>
</feature>
<dbReference type="Proteomes" id="UP000321225">
    <property type="component" value="Unassembled WGS sequence"/>
</dbReference>
<dbReference type="AlphaFoldDB" id="A0A511AAV2"/>
<feature type="transmembrane region" description="Helical" evidence="2">
    <location>
        <begin position="141"/>
        <end position="160"/>
    </location>
</feature>
<keyword evidence="2" id="KW-0472">Membrane</keyword>
<keyword evidence="2" id="KW-1133">Transmembrane helix</keyword>
<gene>
    <name evidence="3" type="ORF">MAE01_03980</name>
</gene>
<evidence type="ECO:0000313" key="4">
    <source>
        <dbReference type="Proteomes" id="UP000321225"/>
    </source>
</evidence>
<dbReference type="RefSeq" id="WP_147037867.1">
    <property type="nucleotide sequence ID" value="NZ_BJUW01000001.1"/>
</dbReference>
<sequence>MTSDADDALSWEGDEDGSAGTRRKQTAGTPASAAQLPDGWKAVGKDSESVERLGADRAVAEPAEPAEPQSLSTPMLLLVGIVGGVYLLYTVGWIIGGLNLEMSALFLVPSLMYQVAVWAAVLAPALWFTAVWLLTRRSAGWVRVLGLLAGAVLLVPWPFVMTGAVGA</sequence>
<protein>
    <recommendedName>
        <fullName evidence="5">DNA polymerase III subunit gamma/tau</fullName>
    </recommendedName>
</protein>
<dbReference type="EMBL" id="BJUW01000001">
    <property type="protein sequence ID" value="GEK85222.1"/>
    <property type="molecule type" value="Genomic_DNA"/>
</dbReference>